<dbReference type="InterPro" id="IPR009937">
    <property type="entry name" value="Phage_holin_3_6"/>
</dbReference>
<dbReference type="Proteomes" id="UP000307968">
    <property type="component" value="Chromosome"/>
</dbReference>
<protein>
    <submittedName>
        <fullName evidence="3">Inner membrane protein yqjE</fullName>
    </submittedName>
</protein>
<gene>
    <name evidence="3" type="primary">yqjE</name>
    <name evidence="3" type="ORF">NCTC12971_05143</name>
</gene>
<keyword evidence="2" id="KW-0812">Transmembrane</keyword>
<organism evidence="3 4">
    <name type="scientific">Serratia rubidaea</name>
    <name type="common">Serratia marinorubra</name>
    <dbReference type="NCBI Taxonomy" id="61652"/>
    <lineage>
        <taxon>Bacteria</taxon>
        <taxon>Pseudomonadati</taxon>
        <taxon>Pseudomonadota</taxon>
        <taxon>Gammaproteobacteria</taxon>
        <taxon>Enterobacterales</taxon>
        <taxon>Yersiniaceae</taxon>
        <taxon>Serratia</taxon>
    </lineage>
</organism>
<keyword evidence="2" id="KW-0472">Membrane</keyword>
<dbReference type="AlphaFoldDB" id="A0A4U9HSN1"/>
<keyword evidence="2" id="KW-1133">Transmembrane helix</keyword>
<sequence>MSEHEQSRAQGPAKGVLDIGQRIITILVGMVESRLKLAVVELEEEKANLIQLMLLVGITLLFTAFGLMSLLILLFWAIDPAYRVMALGTTTGVLLFLAVVGVIWTLVKAKRTTLLAETRKQLEQDRAALEGKNEPSPGAGRQKTAAD</sequence>
<evidence type="ECO:0000313" key="4">
    <source>
        <dbReference type="Proteomes" id="UP000307968"/>
    </source>
</evidence>
<dbReference type="Pfam" id="PF07332">
    <property type="entry name" value="Phage_holin_3_6"/>
    <property type="match status" value="1"/>
</dbReference>
<proteinExistence type="predicted"/>
<evidence type="ECO:0000256" key="2">
    <source>
        <dbReference type="SAM" id="Phobius"/>
    </source>
</evidence>
<feature type="region of interest" description="Disordered" evidence="1">
    <location>
        <begin position="126"/>
        <end position="147"/>
    </location>
</feature>
<feature type="transmembrane region" description="Helical" evidence="2">
    <location>
        <begin position="52"/>
        <end position="78"/>
    </location>
</feature>
<dbReference type="EMBL" id="LR590463">
    <property type="protein sequence ID" value="VTP67508.1"/>
    <property type="molecule type" value="Genomic_DNA"/>
</dbReference>
<accession>A0A4U9HSN1</accession>
<evidence type="ECO:0000313" key="3">
    <source>
        <dbReference type="EMBL" id="VTP67508.1"/>
    </source>
</evidence>
<evidence type="ECO:0000256" key="1">
    <source>
        <dbReference type="SAM" id="MobiDB-lite"/>
    </source>
</evidence>
<reference evidence="3 4" key="1">
    <citation type="submission" date="2019-05" db="EMBL/GenBank/DDBJ databases">
        <authorList>
            <consortium name="Pathogen Informatics"/>
        </authorList>
    </citation>
    <scope>NUCLEOTIDE SEQUENCE [LARGE SCALE GENOMIC DNA]</scope>
    <source>
        <strain evidence="3 4">NCTC12971</strain>
    </source>
</reference>
<name>A0A4U9HSN1_SERRU</name>
<feature type="transmembrane region" description="Helical" evidence="2">
    <location>
        <begin position="84"/>
        <end position="107"/>
    </location>
</feature>